<dbReference type="EMBL" id="CP002408">
    <property type="protein sequence ID" value="AFU60148.1"/>
    <property type="molecule type" value="Genomic_DNA"/>
</dbReference>
<dbReference type="RefSeq" id="WP_015020681.1">
    <property type="nucleotide sequence ID" value="NC_018719.1"/>
</dbReference>
<dbReference type="Proteomes" id="UP000008037">
    <property type="component" value="Chromosome"/>
</dbReference>
<dbReference type="HOGENOM" id="CLU_1292062_0_0_2"/>
<sequence length="213" mass="22529">MNMLAASLLLLPLAAAFALLYGPAVQASLNPGNELMTASNYTFQSDTFSTDGAIGSVAGDQVDPVIITGRWSLDVQGGVVADFSANLTMVNASGAGYRTVELSNLSSTEVTMDENGTALIKGVLDVIVNSTEKLSDVDVVIKLAKLRALNMTLSEPDYYLDDGPIYGTADQQQQQQQETTTTAGSAGLMPEGSGIFGKITEKFRLPQLPNPFR</sequence>
<accession>K0IL46</accession>
<gene>
    <name evidence="2" type="ordered locus">Ngar_c32320</name>
</gene>
<name>K0IL46_NITGG</name>
<keyword evidence="3" id="KW-1185">Reference proteome</keyword>
<evidence type="ECO:0000256" key="1">
    <source>
        <dbReference type="SAM" id="MobiDB-lite"/>
    </source>
</evidence>
<protein>
    <submittedName>
        <fullName evidence="2">Uncharacterized protein</fullName>
    </submittedName>
</protein>
<feature type="region of interest" description="Disordered" evidence="1">
    <location>
        <begin position="164"/>
        <end position="188"/>
    </location>
</feature>
<proteinExistence type="predicted"/>
<dbReference type="GeneID" id="13797042"/>
<dbReference type="KEGG" id="nga:Ngar_c32320"/>
<evidence type="ECO:0000313" key="2">
    <source>
        <dbReference type="EMBL" id="AFU60148.1"/>
    </source>
</evidence>
<dbReference type="InParanoid" id="K0IL46"/>
<dbReference type="AlphaFoldDB" id="K0IL46"/>
<organism evidence="2 3">
    <name type="scientific">Nitrososphaera gargensis (strain Ga9.2)</name>
    <dbReference type="NCBI Taxonomy" id="1237085"/>
    <lineage>
        <taxon>Archaea</taxon>
        <taxon>Nitrososphaerota</taxon>
        <taxon>Nitrososphaeria</taxon>
        <taxon>Nitrososphaerales</taxon>
        <taxon>Nitrososphaeraceae</taxon>
        <taxon>Nitrososphaera</taxon>
    </lineage>
</organism>
<reference evidence="2 3" key="1">
    <citation type="journal article" date="2012" name="Environ. Microbiol.">
        <title>The genome of the ammonia-oxidizing Candidatus Nitrososphaera gargensis: insights into metabolic versatility and environmental adaptations.</title>
        <authorList>
            <person name="Spang A."/>
            <person name="Poehlein A."/>
            <person name="Offre P."/>
            <person name="Zumbragel S."/>
            <person name="Haider S."/>
            <person name="Rychlik N."/>
            <person name="Nowka B."/>
            <person name="Schmeisser C."/>
            <person name="Lebedeva E.V."/>
            <person name="Rattei T."/>
            <person name="Bohm C."/>
            <person name="Schmid M."/>
            <person name="Galushko A."/>
            <person name="Hatzenpichler R."/>
            <person name="Weinmaier T."/>
            <person name="Daniel R."/>
            <person name="Schleper C."/>
            <person name="Spieck E."/>
            <person name="Streit W."/>
            <person name="Wagner M."/>
        </authorList>
    </citation>
    <scope>NUCLEOTIDE SEQUENCE [LARGE SCALE GENOMIC DNA]</scope>
    <source>
        <strain evidence="3">Ga9.2</strain>
    </source>
</reference>
<evidence type="ECO:0000313" key="3">
    <source>
        <dbReference type="Proteomes" id="UP000008037"/>
    </source>
</evidence>
<dbReference type="BioCyc" id="CNIT1237085:G1324-3232-MONOMER"/>
<feature type="compositionally biased region" description="Low complexity" evidence="1">
    <location>
        <begin position="171"/>
        <end position="182"/>
    </location>
</feature>